<name>A0A182PAW5_9DIPT</name>
<dbReference type="EnsemblMetazoa" id="AEPI004070-RA">
    <property type="protein sequence ID" value="AEPI004070-PA"/>
    <property type="gene ID" value="AEPI004070"/>
</dbReference>
<keyword evidence="3" id="KW-1185">Reference proteome</keyword>
<dbReference type="InterPro" id="IPR000719">
    <property type="entry name" value="Prot_kinase_dom"/>
</dbReference>
<dbReference type="GO" id="GO:0005886">
    <property type="term" value="C:plasma membrane"/>
    <property type="evidence" value="ECO:0007669"/>
    <property type="project" value="TreeGrafter"/>
</dbReference>
<dbReference type="InterPro" id="IPR011009">
    <property type="entry name" value="Kinase-like_dom_sf"/>
</dbReference>
<dbReference type="PROSITE" id="PS50011">
    <property type="entry name" value="PROTEIN_KINASE_DOM"/>
    <property type="match status" value="1"/>
</dbReference>
<dbReference type="SUPFAM" id="SSF56112">
    <property type="entry name" value="Protein kinase-like (PK-like)"/>
    <property type="match status" value="1"/>
</dbReference>
<dbReference type="Pfam" id="PF07714">
    <property type="entry name" value="PK_Tyr_Ser-Thr"/>
    <property type="match status" value="1"/>
</dbReference>
<dbReference type="InterPro" id="IPR050122">
    <property type="entry name" value="RTK"/>
</dbReference>
<evidence type="ECO:0000313" key="3">
    <source>
        <dbReference type="Proteomes" id="UP000075885"/>
    </source>
</evidence>
<dbReference type="PRINTS" id="PR00109">
    <property type="entry name" value="TYRKINASE"/>
</dbReference>
<dbReference type="PIRSF" id="PIRSF000654">
    <property type="entry name" value="Integrin-linked_kinase"/>
    <property type="match status" value="1"/>
</dbReference>
<dbReference type="Gene3D" id="1.10.510.10">
    <property type="entry name" value="Transferase(Phosphotransferase) domain 1"/>
    <property type="match status" value="1"/>
</dbReference>
<dbReference type="AlphaFoldDB" id="A0A182PAW5"/>
<dbReference type="Proteomes" id="UP000075885">
    <property type="component" value="Unassembled WGS sequence"/>
</dbReference>
<evidence type="ECO:0000313" key="2">
    <source>
        <dbReference type="EnsemblMetazoa" id="AEPI004070-PA"/>
    </source>
</evidence>
<dbReference type="GO" id="GO:0007169">
    <property type="term" value="P:cell surface receptor protein tyrosine kinase signaling pathway"/>
    <property type="evidence" value="ECO:0007669"/>
    <property type="project" value="TreeGrafter"/>
</dbReference>
<dbReference type="STRING" id="199890.A0A182PAW5"/>
<feature type="domain" description="Protein kinase" evidence="1">
    <location>
        <begin position="1"/>
        <end position="248"/>
    </location>
</feature>
<evidence type="ECO:0000259" key="1">
    <source>
        <dbReference type="PROSITE" id="PS50011"/>
    </source>
</evidence>
<organism evidence="2 3">
    <name type="scientific">Anopheles epiroticus</name>
    <dbReference type="NCBI Taxonomy" id="199890"/>
    <lineage>
        <taxon>Eukaryota</taxon>
        <taxon>Metazoa</taxon>
        <taxon>Ecdysozoa</taxon>
        <taxon>Arthropoda</taxon>
        <taxon>Hexapoda</taxon>
        <taxon>Insecta</taxon>
        <taxon>Pterygota</taxon>
        <taxon>Neoptera</taxon>
        <taxon>Endopterygota</taxon>
        <taxon>Diptera</taxon>
        <taxon>Nematocera</taxon>
        <taxon>Culicoidea</taxon>
        <taxon>Culicidae</taxon>
        <taxon>Anophelinae</taxon>
        <taxon>Anopheles</taxon>
    </lineage>
</organism>
<protein>
    <recommendedName>
        <fullName evidence="1">Protein kinase domain-containing protein</fullName>
    </recommendedName>
</protein>
<dbReference type="VEuPathDB" id="VectorBase:AEPI004070"/>
<dbReference type="PANTHER" id="PTHR24416">
    <property type="entry name" value="TYROSINE-PROTEIN KINASE RECEPTOR"/>
    <property type="match status" value="1"/>
</dbReference>
<dbReference type="GO" id="GO:0005524">
    <property type="term" value="F:ATP binding"/>
    <property type="evidence" value="ECO:0007669"/>
    <property type="project" value="InterPro"/>
</dbReference>
<dbReference type="GO" id="GO:0004714">
    <property type="term" value="F:transmembrane receptor protein tyrosine kinase activity"/>
    <property type="evidence" value="ECO:0007669"/>
    <property type="project" value="TreeGrafter"/>
</dbReference>
<dbReference type="PANTHER" id="PTHR24416:SF600">
    <property type="entry name" value="PDGF- AND VEGF-RECEPTOR RELATED, ISOFORM J"/>
    <property type="match status" value="1"/>
</dbReference>
<dbReference type="Gene3D" id="3.30.200.20">
    <property type="entry name" value="Phosphorylase Kinase, domain 1"/>
    <property type="match status" value="1"/>
</dbReference>
<reference evidence="2" key="2">
    <citation type="submission" date="2020-05" db="UniProtKB">
        <authorList>
            <consortium name="EnsemblMetazoa"/>
        </authorList>
    </citation>
    <scope>IDENTIFICATION</scope>
    <source>
        <strain evidence="2">Epiroticus2</strain>
    </source>
</reference>
<sequence>MEIQAMVKEAVQGYGQKELLTELKTFMQVGHHVNVLNLLGIVIGDMEHGELFVITEYCRFGNLKDFLLKNRQFFRDEDDEDVTESVRLDLLSWSYQIANGLKHLASRDLVHGSLSARNVLLGEGNIVKLSNVAPYCRPQHCKLTPKNILSLERMAPECLQDGGGTFTTSSDVWSFGVLLWELFSLGSDPCWGMIPHGRLVDSFECVRRLPTPKHANEELYQLMRDCWKHDPQERPSFMELCYSLHSMIPGKEVSKRYDL</sequence>
<accession>A0A182PAW5</accession>
<dbReference type="InterPro" id="IPR001245">
    <property type="entry name" value="Ser-Thr/Tyr_kinase_cat_dom"/>
</dbReference>
<reference evidence="3" key="1">
    <citation type="submission" date="2013-03" db="EMBL/GenBank/DDBJ databases">
        <title>The Genome Sequence of Anopheles epiroticus epiroticus2.</title>
        <authorList>
            <consortium name="The Broad Institute Genomics Platform"/>
            <person name="Neafsey D.E."/>
            <person name="Howell P."/>
            <person name="Walker B."/>
            <person name="Young S.K."/>
            <person name="Zeng Q."/>
            <person name="Gargeya S."/>
            <person name="Fitzgerald M."/>
            <person name="Haas B."/>
            <person name="Abouelleil A."/>
            <person name="Allen A.W."/>
            <person name="Alvarado L."/>
            <person name="Arachchi H.M."/>
            <person name="Berlin A.M."/>
            <person name="Chapman S.B."/>
            <person name="Gainer-Dewar J."/>
            <person name="Goldberg J."/>
            <person name="Griggs A."/>
            <person name="Gujja S."/>
            <person name="Hansen M."/>
            <person name="Howarth C."/>
            <person name="Imamovic A."/>
            <person name="Ireland A."/>
            <person name="Larimer J."/>
            <person name="McCowan C."/>
            <person name="Murphy C."/>
            <person name="Pearson M."/>
            <person name="Poon T.W."/>
            <person name="Priest M."/>
            <person name="Roberts A."/>
            <person name="Saif S."/>
            <person name="Shea T."/>
            <person name="Sisk P."/>
            <person name="Sykes S."/>
            <person name="Wortman J."/>
            <person name="Nusbaum C."/>
            <person name="Birren B."/>
        </authorList>
    </citation>
    <scope>NUCLEOTIDE SEQUENCE [LARGE SCALE GENOMIC DNA]</scope>
    <source>
        <strain evidence="3">Epiroticus2</strain>
    </source>
</reference>
<dbReference type="GO" id="GO:0043235">
    <property type="term" value="C:receptor complex"/>
    <property type="evidence" value="ECO:0007669"/>
    <property type="project" value="TreeGrafter"/>
</dbReference>
<proteinExistence type="predicted"/>